<dbReference type="Gene3D" id="1.20.120.960">
    <property type="entry name" value="Histidine kinase NarX, sensor domain"/>
    <property type="match status" value="1"/>
</dbReference>
<organism evidence="7 8">
    <name type="scientific">Vitreoscilla massiliensis</name>
    <dbReference type="NCBI Taxonomy" id="1689272"/>
    <lineage>
        <taxon>Bacteria</taxon>
        <taxon>Pseudomonadati</taxon>
        <taxon>Pseudomonadota</taxon>
        <taxon>Betaproteobacteria</taxon>
        <taxon>Neisseriales</taxon>
        <taxon>Neisseriaceae</taxon>
        <taxon>Vitreoscilla</taxon>
    </lineage>
</organism>
<name>A0ABY4E150_9NEIS</name>
<feature type="transmembrane region" description="Helical" evidence="5">
    <location>
        <begin position="6"/>
        <end position="28"/>
    </location>
</feature>
<evidence type="ECO:0000259" key="6">
    <source>
        <dbReference type="PROSITE" id="PS50885"/>
    </source>
</evidence>
<sequence length="399" mass="44587">MASHLLRKLIVFTVIWLMFALLFVGITLSITWRLEDRGVAINEAGSLRKQTYLMVALVQSGQTASMTEQIQVFENKMQDLTQLQQGSLGSEIENEYLQQLNKVQAGFVVFRTKLLTTGKTGQPSLKLLHEAEKFVANINDLVKSIEHENTRSIQNMRRAQTLLVFMLLVSAVLAVLLLYLFVLKPLGDLQRGLALLRQQQFEVRVEKPLQAELYPLSDDFNHLASGLQADFGDLQNQLELQSQLSTQLQLYLSGLQTTAQAINTANVNQADLSKVLDSVVDGFQLQAGSLRIIDAAGTGMRWAIHKHVATALQQNDTYLQRYQDLQAAANAHPASPQADYHLVETDSHDEIIVLIEDDAERVYGWLTAYTNTATDTASLELALKLCGQHLALKLRNMTE</sequence>
<accession>A0ABY4E150</accession>
<dbReference type="Proteomes" id="UP000832011">
    <property type="component" value="Chromosome"/>
</dbReference>
<dbReference type="InterPro" id="IPR003660">
    <property type="entry name" value="HAMP_dom"/>
</dbReference>
<evidence type="ECO:0000313" key="7">
    <source>
        <dbReference type="EMBL" id="UOO89053.1"/>
    </source>
</evidence>
<evidence type="ECO:0000313" key="8">
    <source>
        <dbReference type="Proteomes" id="UP000832011"/>
    </source>
</evidence>
<protein>
    <submittedName>
        <fullName evidence="7">Type IV pili methyl-accepting chemotaxis transducer N-terminal domain-containing protein</fullName>
    </submittedName>
</protein>
<keyword evidence="8" id="KW-1185">Reference proteome</keyword>
<keyword evidence="3 5" id="KW-1133">Transmembrane helix</keyword>
<gene>
    <name evidence="7" type="ORF">LVJ82_16645</name>
</gene>
<dbReference type="PROSITE" id="PS50885">
    <property type="entry name" value="HAMP"/>
    <property type="match status" value="1"/>
</dbReference>
<dbReference type="Pfam" id="PF13675">
    <property type="entry name" value="PilJ"/>
    <property type="match status" value="1"/>
</dbReference>
<feature type="transmembrane region" description="Helical" evidence="5">
    <location>
        <begin position="161"/>
        <end position="182"/>
    </location>
</feature>
<evidence type="ECO:0000256" key="4">
    <source>
        <dbReference type="ARBA" id="ARBA00023136"/>
    </source>
</evidence>
<evidence type="ECO:0000256" key="1">
    <source>
        <dbReference type="ARBA" id="ARBA00004141"/>
    </source>
</evidence>
<proteinExistence type="predicted"/>
<evidence type="ECO:0000256" key="2">
    <source>
        <dbReference type="ARBA" id="ARBA00022692"/>
    </source>
</evidence>
<evidence type="ECO:0000256" key="3">
    <source>
        <dbReference type="ARBA" id="ARBA00022989"/>
    </source>
</evidence>
<keyword evidence="4 5" id="KW-0472">Membrane</keyword>
<dbReference type="RefSeq" id="WP_058357275.1">
    <property type="nucleotide sequence ID" value="NZ_CABKVG010000010.1"/>
</dbReference>
<comment type="subcellular location">
    <subcellularLocation>
        <location evidence="1">Membrane</location>
        <topology evidence="1">Multi-pass membrane protein</topology>
    </subcellularLocation>
</comment>
<feature type="domain" description="HAMP" evidence="6">
    <location>
        <begin position="180"/>
        <end position="232"/>
    </location>
</feature>
<dbReference type="InterPro" id="IPR029095">
    <property type="entry name" value="NarX-like_N"/>
</dbReference>
<keyword evidence="2 5" id="KW-0812">Transmembrane</keyword>
<dbReference type="InterPro" id="IPR042295">
    <property type="entry name" value="NarX-like_N_sf"/>
</dbReference>
<dbReference type="EMBL" id="CP091511">
    <property type="protein sequence ID" value="UOO89053.1"/>
    <property type="molecule type" value="Genomic_DNA"/>
</dbReference>
<reference evidence="7 8" key="1">
    <citation type="journal article" date="2022" name="Res Sq">
        <title>Evolution of multicellular longitudinally dividing oral cavity symbionts (Neisseriaceae).</title>
        <authorList>
            <person name="Nyongesa S."/>
            <person name="Weber P."/>
            <person name="Bernet E."/>
            <person name="Pullido F."/>
            <person name="Nieckarz M."/>
            <person name="Delaby M."/>
            <person name="Nieves C."/>
            <person name="Viehboeck T."/>
            <person name="Krause N."/>
            <person name="Rivera-Millot A."/>
            <person name="Nakamura A."/>
            <person name="Vischer N."/>
            <person name="VanNieuwenhze M."/>
            <person name="Brun Y."/>
            <person name="Cava F."/>
            <person name="Bulgheresi S."/>
            <person name="Veyrier F."/>
        </authorList>
    </citation>
    <scope>NUCLEOTIDE SEQUENCE [LARGE SCALE GENOMIC DNA]</scope>
    <source>
        <strain evidence="7 8">SN4</strain>
    </source>
</reference>
<evidence type="ECO:0000256" key="5">
    <source>
        <dbReference type="SAM" id="Phobius"/>
    </source>
</evidence>